<gene>
    <name evidence="1" type="ORF">PIN31115_04481</name>
</gene>
<sequence length="580" mass="64910">MLKARDSGARKQIGTLQSLFQLRPLENSTALNLLNEAGLYSAFRNAIGRLGCTEKNRIWALGVGLRAAFAQLMGDLSGHSERRLTPDALYGQLERLEFYLREAATTGDGIATLVRNFFTGFVSQDSHFTSMVAAHSPEQWDETLGILKKIDEWLTPGPDHSPISDRGYSLGAGVIPKLIEQIIEVRWRELDRTLTLLLAELHKLAKALSPVGDDLLHSLSDVGQARDELNAFLVKAFRQFCHQVRTSQADSYRNPEFVTLAASELTRMSMIRYWGVADAVLACKDTLQTLVHFLTKGTQAIAAAPLGDASSVYQEVQDTIAALTALLSLHDDPQHAPPPWLNRSAEGLCRAILFNYGVGIAADGTVENINDFFDESAVRWCDLVADTKRYKDRLLADKKHTKKEILELADQFKVDLARNEYRIGTQRADGVHIENEILAIAGDDDDFLADILAWTHQAAFQPLAFNRPPMGEETWAHAPTEKVASWGFYYSPVAPPELKRQIYILRRHNERELILEVRYLIPKVDAAIHHAADGTNAPLYMISTQSYWHTRYSVLLAPGRPPQLLSPFQINIHLARVNDR</sequence>
<organism evidence="1 2">
    <name type="scientific">Pandoraea iniqua</name>
    <dbReference type="NCBI Taxonomy" id="2508288"/>
    <lineage>
        <taxon>Bacteria</taxon>
        <taxon>Pseudomonadati</taxon>
        <taxon>Pseudomonadota</taxon>
        <taxon>Betaproteobacteria</taxon>
        <taxon>Burkholderiales</taxon>
        <taxon>Burkholderiaceae</taxon>
        <taxon>Pandoraea</taxon>
    </lineage>
</organism>
<name>A0A5E4YG41_9BURK</name>
<reference evidence="1 2" key="1">
    <citation type="submission" date="2019-08" db="EMBL/GenBank/DDBJ databases">
        <authorList>
            <person name="Peeters C."/>
        </authorList>
    </citation>
    <scope>NUCLEOTIDE SEQUENCE [LARGE SCALE GENOMIC DNA]</scope>
    <source>
        <strain evidence="1 2">LMG 31115</strain>
    </source>
</reference>
<dbReference type="EMBL" id="CABPSI010000005">
    <property type="protein sequence ID" value="VVE47711.1"/>
    <property type="molecule type" value="Genomic_DNA"/>
</dbReference>
<proteinExistence type="predicted"/>
<accession>A0A5E4YG41</accession>
<dbReference type="AlphaFoldDB" id="A0A5E4YG41"/>
<dbReference type="Proteomes" id="UP000333828">
    <property type="component" value="Unassembled WGS sequence"/>
</dbReference>
<protein>
    <submittedName>
        <fullName evidence="1">Uncharacterized protein</fullName>
    </submittedName>
</protein>
<evidence type="ECO:0000313" key="1">
    <source>
        <dbReference type="EMBL" id="VVE47711.1"/>
    </source>
</evidence>
<evidence type="ECO:0000313" key="2">
    <source>
        <dbReference type="Proteomes" id="UP000333828"/>
    </source>
</evidence>
<keyword evidence="2" id="KW-1185">Reference proteome</keyword>